<evidence type="ECO:0000259" key="6">
    <source>
        <dbReference type="PROSITE" id="PS50075"/>
    </source>
</evidence>
<dbReference type="SMART" id="SM01294">
    <property type="entry name" value="PKS_PP_betabranch"/>
    <property type="match status" value="1"/>
</dbReference>
<dbReference type="InterPro" id="IPR009081">
    <property type="entry name" value="PP-bd_ACP"/>
</dbReference>
<keyword evidence="3" id="KW-0808">Transferase</keyword>
<dbReference type="InterPro" id="IPR036736">
    <property type="entry name" value="ACP-like_sf"/>
</dbReference>
<protein>
    <submittedName>
        <fullName evidence="7">Acyl carrier protein</fullName>
    </submittedName>
</protein>
<feature type="region of interest" description="Disordered" evidence="5">
    <location>
        <begin position="139"/>
        <end position="203"/>
    </location>
</feature>
<dbReference type="PROSITE" id="PS50075">
    <property type="entry name" value="CARRIER"/>
    <property type="match status" value="1"/>
</dbReference>
<feature type="compositionally biased region" description="Gly residues" evidence="5">
    <location>
        <begin position="163"/>
        <end position="178"/>
    </location>
</feature>
<dbReference type="PROSITE" id="PS00012">
    <property type="entry name" value="PHOSPHOPANTETHEINE"/>
    <property type="match status" value="1"/>
</dbReference>
<evidence type="ECO:0000256" key="5">
    <source>
        <dbReference type="SAM" id="MobiDB-lite"/>
    </source>
</evidence>
<dbReference type="PANTHER" id="PTHR43775">
    <property type="entry name" value="FATTY ACID SYNTHASE"/>
    <property type="match status" value="1"/>
</dbReference>
<name>A0ABU8U278_9ACTN</name>
<keyword evidence="1" id="KW-0596">Phosphopantetheine</keyword>
<keyword evidence="8" id="KW-1185">Reference proteome</keyword>
<evidence type="ECO:0000256" key="2">
    <source>
        <dbReference type="ARBA" id="ARBA00022553"/>
    </source>
</evidence>
<evidence type="ECO:0000313" key="8">
    <source>
        <dbReference type="Proteomes" id="UP001382904"/>
    </source>
</evidence>
<feature type="compositionally biased region" description="Low complexity" evidence="5">
    <location>
        <begin position="149"/>
        <end position="161"/>
    </location>
</feature>
<comment type="caution">
    <text evidence="7">The sequence shown here is derived from an EMBL/GenBank/DDBJ whole genome shotgun (WGS) entry which is preliminary data.</text>
</comment>
<keyword evidence="4" id="KW-0511">Multifunctional enzyme</keyword>
<dbReference type="SMART" id="SM00823">
    <property type="entry name" value="PKS_PP"/>
    <property type="match status" value="1"/>
</dbReference>
<evidence type="ECO:0000256" key="3">
    <source>
        <dbReference type="ARBA" id="ARBA00022679"/>
    </source>
</evidence>
<proteinExistence type="predicted"/>
<dbReference type="PANTHER" id="PTHR43775:SF51">
    <property type="entry name" value="INACTIVE PHENOLPHTHIOCEROL SYNTHESIS POLYKETIDE SYNTHASE TYPE I PKS1-RELATED"/>
    <property type="match status" value="1"/>
</dbReference>
<dbReference type="Gene3D" id="1.10.1200.10">
    <property type="entry name" value="ACP-like"/>
    <property type="match status" value="1"/>
</dbReference>
<dbReference type="InterPro" id="IPR020806">
    <property type="entry name" value="PKS_PP-bd"/>
</dbReference>
<dbReference type="InterPro" id="IPR050091">
    <property type="entry name" value="PKS_NRPS_Biosynth_Enz"/>
</dbReference>
<sequence>MPLKVNLRALRARTDDIPPVLRALAGAPGRATGRTAAAAPAGAPDRFAERLGRVPEEEREAFLTDVVRDHVAAVLGHASKHTVEPGRAFQEMGFDSLAAVELRNQLGAATGVRLPATVVFDHPTPLALSRHLRAQIDPAQADPYDRCSPRSSGSKRPSRPSGRGRGPRQGLGPAGGAGAQVAGPARLHTGNRARGRRPRRRDG</sequence>
<reference evidence="7 8" key="1">
    <citation type="submission" date="2024-03" db="EMBL/GenBank/DDBJ databases">
        <title>Novel Streptomyces species of biotechnological and ecological value are a feature of Machair soil.</title>
        <authorList>
            <person name="Prole J.R."/>
            <person name="Goodfellow M."/>
            <person name="Allenby N."/>
            <person name="Ward A.C."/>
        </authorList>
    </citation>
    <scope>NUCLEOTIDE SEQUENCE [LARGE SCALE GENOMIC DNA]</scope>
    <source>
        <strain evidence="7 8">MS1.HAVA.3</strain>
    </source>
</reference>
<feature type="domain" description="Carrier" evidence="6">
    <location>
        <begin position="61"/>
        <end position="136"/>
    </location>
</feature>
<evidence type="ECO:0000256" key="4">
    <source>
        <dbReference type="ARBA" id="ARBA00023268"/>
    </source>
</evidence>
<organism evidence="7 8">
    <name type="scientific">Streptomyces caledonius</name>
    <dbReference type="NCBI Taxonomy" id="3134107"/>
    <lineage>
        <taxon>Bacteria</taxon>
        <taxon>Bacillati</taxon>
        <taxon>Actinomycetota</taxon>
        <taxon>Actinomycetes</taxon>
        <taxon>Kitasatosporales</taxon>
        <taxon>Streptomycetaceae</taxon>
        <taxon>Streptomyces</taxon>
    </lineage>
</organism>
<evidence type="ECO:0000256" key="1">
    <source>
        <dbReference type="ARBA" id="ARBA00022450"/>
    </source>
</evidence>
<keyword evidence="2" id="KW-0597">Phosphoprotein</keyword>
<dbReference type="Proteomes" id="UP001382904">
    <property type="component" value="Unassembled WGS sequence"/>
</dbReference>
<dbReference type="EMBL" id="JBBKAM010000002">
    <property type="protein sequence ID" value="MEJ8641987.1"/>
    <property type="molecule type" value="Genomic_DNA"/>
</dbReference>
<dbReference type="SUPFAM" id="SSF47336">
    <property type="entry name" value="ACP-like"/>
    <property type="match status" value="1"/>
</dbReference>
<dbReference type="InterPro" id="IPR006162">
    <property type="entry name" value="Ppantetheine_attach_site"/>
</dbReference>
<evidence type="ECO:0000313" key="7">
    <source>
        <dbReference type="EMBL" id="MEJ8641987.1"/>
    </source>
</evidence>
<dbReference type="Pfam" id="PF00550">
    <property type="entry name" value="PP-binding"/>
    <property type="match status" value="1"/>
</dbReference>
<feature type="compositionally biased region" description="Basic residues" evidence="5">
    <location>
        <begin position="189"/>
        <end position="203"/>
    </location>
</feature>
<accession>A0ABU8U278</accession>
<gene>
    <name evidence="7" type="ORF">WKI68_11965</name>
</gene>